<evidence type="ECO:0000313" key="2">
    <source>
        <dbReference type="EMBL" id="MBK6972027.1"/>
    </source>
</evidence>
<accession>A0A9D7DX34</accession>
<evidence type="ECO:0000313" key="3">
    <source>
        <dbReference type="EMBL" id="MBK6972465.1"/>
    </source>
</evidence>
<dbReference type="EMBL" id="JADJEV010000002">
    <property type="protein sequence ID" value="MBK6972465.1"/>
    <property type="molecule type" value="Genomic_DNA"/>
</dbReference>
<reference evidence="3" key="1">
    <citation type="submission" date="2020-10" db="EMBL/GenBank/DDBJ databases">
        <title>Connecting structure to function with the recovery of over 1000 high-quality activated sludge metagenome-assembled genomes encoding full-length rRNA genes using long-read sequencing.</title>
        <authorList>
            <person name="Singleton C.M."/>
            <person name="Petriglieri F."/>
            <person name="Kristensen J.M."/>
            <person name="Kirkegaard R.H."/>
            <person name="Michaelsen T.Y."/>
            <person name="Andersen M.H."/>
            <person name="Karst S.M."/>
            <person name="Dueholm M.S."/>
            <person name="Nielsen P.H."/>
            <person name="Albertsen M."/>
        </authorList>
    </citation>
    <scope>NUCLEOTIDE SEQUENCE</scope>
    <source>
        <strain evidence="3">Bjer_18-Q3-R1-45_BAT3C.347</strain>
    </source>
</reference>
<gene>
    <name evidence="2" type="ORF">IPH26_03350</name>
    <name evidence="3" type="ORF">IPH26_05735</name>
</gene>
<sequence>MNPKSKPKSDEMRSEYDFSQGVRGKYFQRYLQSSNVVVLEPDVASAFPNAEAVNDALRGLMRVAQRATGLSRRSSGRAKSPARRST</sequence>
<dbReference type="EMBL" id="JADJEV010000001">
    <property type="protein sequence ID" value="MBK6972027.1"/>
    <property type="molecule type" value="Genomic_DNA"/>
</dbReference>
<reference evidence="4" key="2">
    <citation type="journal article" date="2021" name="Nat. Commun.">
        <title>Connecting structure to function with the recovery of over 1000 high-quality metagenome-assembled genomes from activated sludge using long-read sequencing.</title>
        <authorList>
            <person name="Singleton C.M."/>
            <person name="Petriglieri F."/>
            <person name="Kristensen J.M."/>
            <person name="Kirkegaard R.H."/>
            <person name="Michaelsen T.Y."/>
            <person name="Andersen M.H."/>
            <person name="Kondrotaite Z."/>
            <person name="Karst S.M."/>
            <person name="Dueholm M.S."/>
            <person name="Nielsen P.H."/>
            <person name="Albertsen M."/>
        </authorList>
    </citation>
    <scope>NUCLEOTIDE SEQUENCE [LARGE SCALE GENOMIC DNA]</scope>
</reference>
<name>A0A9D7DX34_9PROT</name>
<protein>
    <submittedName>
        <fullName evidence="3">Uncharacterized protein</fullName>
    </submittedName>
</protein>
<feature type="region of interest" description="Disordered" evidence="1">
    <location>
        <begin position="66"/>
        <end position="86"/>
    </location>
</feature>
<feature type="compositionally biased region" description="Basic residues" evidence="1">
    <location>
        <begin position="74"/>
        <end position="86"/>
    </location>
</feature>
<dbReference type="AlphaFoldDB" id="A0A9D7DX34"/>
<proteinExistence type="predicted"/>
<dbReference type="Proteomes" id="UP000807785">
    <property type="component" value="Unassembled WGS sequence"/>
</dbReference>
<organism evidence="3 4">
    <name type="scientific">Candidatus Methylophosphatis roskildensis</name>
    <dbReference type="NCBI Taxonomy" id="2899263"/>
    <lineage>
        <taxon>Bacteria</taxon>
        <taxon>Pseudomonadati</taxon>
        <taxon>Pseudomonadota</taxon>
        <taxon>Betaproteobacteria</taxon>
        <taxon>Nitrosomonadales</taxon>
        <taxon>Sterolibacteriaceae</taxon>
        <taxon>Candidatus Methylophosphatis</taxon>
    </lineage>
</organism>
<comment type="caution">
    <text evidence="3">The sequence shown here is derived from an EMBL/GenBank/DDBJ whole genome shotgun (WGS) entry which is preliminary data.</text>
</comment>
<evidence type="ECO:0000256" key="1">
    <source>
        <dbReference type="SAM" id="MobiDB-lite"/>
    </source>
</evidence>
<evidence type="ECO:0000313" key="4">
    <source>
        <dbReference type="Proteomes" id="UP000807785"/>
    </source>
</evidence>